<accession>U9SJP2</accession>
<dbReference type="HOGENOM" id="CLU_2102796_0_0_1"/>
<reference evidence="1" key="1">
    <citation type="submission" date="2013-07" db="EMBL/GenBank/DDBJ databases">
        <title>The genome of an arbuscular mycorrhizal fungus provides insights into the evolution of the oldest plant symbiosis.</title>
        <authorList>
            <consortium name="DOE Joint Genome Institute"/>
            <person name="Tisserant E."/>
            <person name="Malbreil M."/>
            <person name="Kuo A."/>
            <person name="Kohler A."/>
            <person name="Symeonidi A."/>
            <person name="Balestrini R."/>
            <person name="Charron P."/>
            <person name="Duensing N."/>
            <person name="Frei-dit-Frey N."/>
            <person name="Gianinazzi-Pearson V."/>
            <person name="Gilbert B."/>
            <person name="Handa Y."/>
            <person name="Hijri M."/>
            <person name="Kaul R."/>
            <person name="Kawaguchi M."/>
            <person name="Krajinski F."/>
            <person name="Lammers P."/>
            <person name="Lapierre D."/>
            <person name="Masclaux F.G."/>
            <person name="Murat C."/>
            <person name="Morin E."/>
            <person name="Ndikumana S."/>
            <person name="Pagni M."/>
            <person name="Petitpierre D."/>
            <person name="Requena N."/>
            <person name="Rosikiewicz P."/>
            <person name="Riley R."/>
            <person name="Saito K."/>
            <person name="San Clemente H."/>
            <person name="Shapiro H."/>
            <person name="van Tuinen D."/>
            <person name="Becard G."/>
            <person name="Bonfante P."/>
            <person name="Paszkowski U."/>
            <person name="Shachar-Hill Y."/>
            <person name="Young J.P."/>
            <person name="Sanders I.R."/>
            <person name="Henrissat B."/>
            <person name="Rensing S.A."/>
            <person name="Grigoriev I.V."/>
            <person name="Corradi N."/>
            <person name="Roux C."/>
            <person name="Martin F."/>
        </authorList>
    </citation>
    <scope>NUCLEOTIDE SEQUENCE</scope>
    <source>
        <strain evidence="1">DAOM 197198</strain>
    </source>
</reference>
<feature type="non-terminal residue" evidence="1">
    <location>
        <position position="1"/>
    </location>
</feature>
<sequence length="116" mass="13521">PFDTPASTNLNRAILGIYIKQIKPVINYAESQKKVYPINIASKNHRFPKICDYRHNFFRVVSLLKTLGVTQYFKICLYPRKSPNSNYSVNYGNNCILKSLIKSLEECFTDEILRNR</sequence>
<dbReference type="EMBL" id="KI300684">
    <property type="protein sequence ID" value="ERZ96138.1"/>
    <property type="molecule type" value="Genomic_DNA"/>
</dbReference>
<organism evidence="1">
    <name type="scientific">Rhizophagus irregularis (strain DAOM 181602 / DAOM 197198 / MUCL 43194)</name>
    <name type="common">Arbuscular mycorrhizal fungus</name>
    <name type="synonym">Glomus intraradices</name>
    <dbReference type="NCBI Taxonomy" id="747089"/>
    <lineage>
        <taxon>Eukaryota</taxon>
        <taxon>Fungi</taxon>
        <taxon>Fungi incertae sedis</taxon>
        <taxon>Mucoromycota</taxon>
        <taxon>Glomeromycotina</taxon>
        <taxon>Glomeromycetes</taxon>
        <taxon>Glomerales</taxon>
        <taxon>Glomeraceae</taxon>
        <taxon>Rhizophagus</taxon>
    </lineage>
</organism>
<name>U9SJP2_RHIID</name>
<evidence type="ECO:0000313" key="1">
    <source>
        <dbReference type="EMBL" id="ERZ96138.1"/>
    </source>
</evidence>
<gene>
    <name evidence="1" type="ORF">GLOINDRAFT_89666</name>
</gene>
<protein>
    <submittedName>
        <fullName evidence="1">Uncharacterized protein</fullName>
    </submittedName>
</protein>
<proteinExistence type="predicted"/>
<dbReference type="AlphaFoldDB" id="U9SJP2"/>